<sequence>MSGVLWRVRVFAGQFGLLAALALVAALLITAAPRLANDLTDRALHADVARLPYAARDITLSQRPENLNADPTLSSAADAVPMYRDRMPAPLRELVSEGWFTAGLEGATLPPAGPRTLLGLRTQGGMPDRVRVTTGRWPANNANLEVLEVALSTAVSKQLAAPVGTVLRVDPAPQTGPRGVSIQVVVVGIFEPIDGNDLAWDTIRLALEPFPGLPPDTPAAAMAMTDGAGLGLATRRLPTPALSWRYRLDEKRLDGESLQAVTTALAEIKRTPPVPGMSTSTNLDATLLRFDGQLRAVSALLAVVQAGLIATLLGLIALAAALAVERRREEFALLRARGGTIAAIGGRALAESLVVLPLATVVGWLLGTYVPGRPAATGWLVVGAGVVATLAIPVLAAVSQRRLSFTARRQDLVRHRPSVRRLTAELFFILVAVLGAYLLRRRGLSPDGSVDPYLASVPVLLAVGAAIVALRVFPWPLGQLGKLAARARGAVAFLGLARAGRGAPVTIGPLAVLVVAIATGIFSGVVMSSIGDARDRAADLEIPADARVSGYAFAPDVTDQLAAVPGVTAVAPVTVDPATRYTAANGAKNGVQVAVVDTAALARVATASGVSVTLPAALVDARPGDGPLPALVSPDVAAELGGGGEATIRSRSYDFTVAAVADAFPGVPSASGRFIVLPRQALPDPAVIAPDHFLVAGDASPEALRTASTPQAGSSVTVTSWSDHRRDLEETGANEVLSFTFTTGTVGATTLALLAVGFTVLAGARVRGQVLSRLRTLGLSGRQGRGLLVYELVPLVTIAVLAGGLVGVFLPRVIGPALGLSSFTSGAAVRTALDPLLIGAVLVLVVAALAAALVVENVVNRRMRLGEVLRVGEEGQ</sequence>
<protein>
    <submittedName>
        <fullName evidence="10">Membrane protein</fullName>
    </submittedName>
</protein>
<comment type="subcellular location">
    <subcellularLocation>
        <location evidence="1">Cell membrane</location>
        <topology evidence="1">Multi-pass membrane protein</topology>
    </subcellularLocation>
</comment>
<dbReference type="GO" id="GO:0005886">
    <property type="term" value="C:plasma membrane"/>
    <property type="evidence" value="ECO:0007669"/>
    <property type="project" value="UniProtKB-SubCell"/>
</dbReference>
<keyword evidence="4 7" id="KW-1133">Transmembrane helix</keyword>
<dbReference type="Pfam" id="PF12704">
    <property type="entry name" value="MacB_PCD"/>
    <property type="match status" value="1"/>
</dbReference>
<keyword evidence="3 7" id="KW-0812">Transmembrane</keyword>
<feature type="transmembrane region" description="Helical" evidence="7">
    <location>
        <begin position="507"/>
        <end position="527"/>
    </location>
</feature>
<feature type="domain" description="ABC3 transporter permease C-terminal" evidence="8">
    <location>
        <begin position="747"/>
        <end position="855"/>
    </location>
</feature>
<reference evidence="10 11" key="1">
    <citation type="submission" date="2020-03" db="EMBL/GenBank/DDBJ databases">
        <title>Whole genome shotgun sequence of Phytohabitans houttuyneae NBRC 108639.</title>
        <authorList>
            <person name="Komaki H."/>
            <person name="Tamura T."/>
        </authorList>
    </citation>
    <scope>NUCLEOTIDE SEQUENCE [LARGE SCALE GENOMIC DNA]</scope>
    <source>
        <strain evidence="10 11">NBRC 108639</strain>
    </source>
</reference>
<keyword evidence="2" id="KW-1003">Cell membrane</keyword>
<gene>
    <name evidence="10" type="ORF">Phou_038870</name>
</gene>
<feature type="transmembrane region" description="Helical" evidence="7">
    <location>
        <begin position="787"/>
        <end position="810"/>
    </location>
</feature>
<feature type="transmembrane region" description="Helical" evidence="7">
    <location>
        <begin position="419"/>
        <end position="440"/>
    </location>
</feature>
<evidence type="ECO:0000256" key="4">
    <source>
        <dbReference type="ARBA" id="ARBA00022989"/>
    </source>
</evidence>
<keyword evidence="11" id="KW-1185">Reference proteome</keyword>
<comment type="caution">
    <text evidence="10">The sequence shown here is derived from an EMBL/GenBank/DDBJ whole genome shotgun (WGS) entry which is preliminary data.</text>
</comment>
<evidence type="ECO:0000259" key="9">
    <source>
        <dbReference type="Pfam" id="PF12704"/>
    </source>
</evidence>
<dbReference type="AlphaFoldDB" id="A0A6V8KDF9"/>
<dbReference type="PANTHER" id="PTHR30572:SF4">
    <property type="entry name" value="ABC TRANSPORTER PERMEASE YTRF"/>
    <property type="match status" value="1"/>
</dbReference>
<feature type="transmembrane region" description="Helical" evidence="7">
    <location>
        <begin position="452"/>
        <end position="473"/>
    </location>
</feature>
<feature type="transmembrane region" description="Helical" evidence="7">
    <location>
        <begin position="746"/>
        <end position="766"/>
    </location>
</feature>
<evidence type="ECO:0000256" key="3">
    <source>
        <dbReference type="ARBA" id="ARBA00022692"/>
    </source>
</evidence>
<feature type="transmembrane region" description="Helical" evidence="7">
    <location>
        <begin position="836"/>
        <end position="855"/>
    </location>
</feature>
<evidence type="ECO:0000256" key="2">
    <source>
        <dbReference type="ARBA" id="ARBA00022475"/>
    </source>
</evidence>
<dbReference type="PANTHER" id="PTHR30572">
    <property type="entry name" value="MEMBRANE COMPONENT OF TRANSPORTER-RELATED"/>
    <property type="match status" value="1"/>
</dbReference>
<feature type="transmembrane region" description="Helical" evidence="7">
    <location>
        <begin position="378"/>
        <end position="398"/>
    </location>
</feature>
<dbReference type="GO" id="GO:0022857">
    <property type="term" value="F:transmembrane transporter activity"/>
    <property type="evidence" value="ECO:0007669"/>
    <property type="project" value="TreeGrafter"/>
</dbReference>
<dbReference type="RefSeq" id="WP_173057227.1">
    <property type="nucleotide sequence ID" value="NZ_BAABGO010000027.1"/>
</dbReference>
<name>A0A6V8KDF9_9ACTN</name>
<dbReference type="InterPro" id="IPR050250">
    <property type="entry name" value="Macrolide_Exporter_MacB"/>
</dbReference>
<evidence type="ECO:0000313" key="11">
    <source>
        <dbReference type="Proteomes" id="UP000482800"/>
    </source>
</evidence>
<evidence type="ECO:0000259" key="8">
    <source>
        <dbReference type="Pfam" id="PF02687"/>
    </source>
</evidence>
<keyword evidence="5 7" id="KW-0472">Membrane</keyword>
<feature type="transmembrane region" description="Helical" evidence="7">
    <location>
        <begin position="299"/>
        <end position="324"/>
    </location>
</feature>
<dbReference type="InterPro" id="IPR003838">
    <property type="entry name" value="ABC3_permease_C"/>
</dbReference>
<comment type="similarity">
    <text evidence="6">Belongs to the ABC-4 integral membrane protein family.</text>
</comment>
<dbReference type="EMBL" id="BLPF01000001">
    <property type="protein sequence ID" value="GFJ79707.1"/>
    <property type="molecule type" value="Genomic_DNA"/>
</dbReference>
<organism evidence="10 11">
    <name type="scientific">Phytohabitans houttuyneae</name>
    <dbReference type="NCBI Taxonomy" id="1076126"/>
    <lineage>
        <taxon>Bacteria</taxon>
        <taxon>Bacillati</taxon>
        <taxon>Actinomycetota</taxon>
        <taxon>Actinomycetes</taxon>
        <taxon>Micromonosporales</taxon>
        <taxon>Micromonosporaceae</taxon>
    </lineage>
</organism>
<dbReference type="Pfam" id="PF02687">
    <property type="entry name" value="FtsX"/>
    <property type="match status" value="1"/>
</dbReference>
<evidence type="ECO:0000256" key="6">
    <source>
        <dbReference type="ARBA" id="ARBA00038076"/>
    </source>
</evidence>
<evidence type="ECO:0000256" key="7">
    <source>
        <dbReference type="SAM" id="Phobius"/>
    </source>
</evidence>
<feature type="transmembrane region" description="Helical" evidence="7">
    <location>
        <begin position="344"/>
        <end position="366"/>
    </location>
</feature>
<evidence type="ECO:0000313" key="10">
    <source>
        <dbReference type="EMBL" id="GFJ79707.1"/>
    </source>
</evidence>
<dbReference type="Proteomes" id="UP000482800">
    <property type="component" value="Unassembled WGS sequence"/>
</dbReference>
<reference evidence="10 11" key="2">
    <citation type="submission" date="2020-03" db="EMBL/GenBank/DDBJ databases">
        <authorList>
            <person name="Ichikawa N."/>
            <person name="Kimura A."/>
            <person name="Kitahashi Y."/>
            <person name="Uohara A."/>
        </authorList>
    </citation>
    <scope>NUCLEOTIDE SEQUENCE [LARGE SCALE GENOMIC DNA]</scope>
    <source>
        <strain evidence="10 11">NBRC 108639</strain>
    </source>
</reference>
<evidence type="ECO:0000256" key="5">
    <source>
        <dbReference type="ARBA" id="ARBA00023136"/>
    </source>
</evidence>
<proteinExistence type="inferred from homology"/>
<dbReference type="InterPro" id="IPR025857">
    <property type="entry name" value="MacB_PCD"/>
</dbReference>
<evidence type="ECO:0000256" key="1">
    <source>
        <dbReference type="ARBA" id="ARBA00004651"/>
    </source>
</evidence>
<feature type="domain" description="MacB-like periplasmic core" evidence="9">
    <location>
        <begin position="512"/>
        <end position="682"/>
    </location>
</feature>
<accession>A0A6V8KDF9</accession>